<dbReference type="Pfam" id="PF13489">
    <property type="entry name" value="Methyltransf_23"/>
    <property type="match status" value="1"/>
</dbReference>
<accession>A0A1G6V1B7</accession>
<dbReference type="SUPFAM" id="SSF53335">
    <property type="entry name" value="S-adenosyl-L-methionine-dependent methyltransferases"/>
    <property type="match status" value="1"/>
</dbReference>
<proteinExistence type="predicted"/>
<dbReference type="EMBL" id="FNAG01000002">
    <property type="protein sequence ID" value="SDD47410.1"/>
    <property type="molecule type" value="Genomic_DNA"/>
</dbReference>
<dbReference type="STRING" id="265719.SAMN04488509_102598"/>
<dbReference type="PANTHER" id="PTHR47473">
    <property type="entry name" value="BTA1P"/>
    <property type="match status" value="1"/>
</dbReference>
<dbReference type="RefSeq" id="WP_091240784.1">
    <property type="nucleotide sequence ID" value="NZ_FNAG01000002.1"/>
</dbReference>
<dbReference type="PANTHER" id="PTHR47473:SF1">
    <property type="entry name" value="METHYLTRANSFERASE DOMAIN-CONTAINING PROTEIN"/>
    <property type="match status" value="1"/>
</dbReference>
<dbReference type="InterPro" id="IPR029063">
    <property type="entry name" value="SAM-dependent_MTases_sf"/>
</dbReference>
<dbReference type="Gene3D" id="3.40.50.150">
    <property type="entry name" value="Vaccinia Virus protein VP39"/>
    <property type="match status" value="1"/>
</dbReference>
<dbReference type="OrthoDB" id="9791837at2"/>
<reference evidence="1 2" key="1">
    <citation type="submission" date="2016-10" db="EMBL/GenBank/DDBJ databases">
        <authorList>
            <person name="de Groot N.N."/>
        </authorList>
    </citation>
    <scope>NUCLEOTIDE SEQUENCE [LARGE SCALE GENOMIC DNA]</scope>
    <source>
        <strain evidence="1 2">DSM 16957</strain>
    </source>
</reference>
<dbReference type="CDD" id="cd02440">
    <property type="entry name" value="AdoMet_MTases"/>
    <property type="match status" value="1"/>
</dbReference>
<gene>
    <name evidence="1" type="ORF">SAMN04488509_102598</name>
</gene>
<protein>
    <submittedName>
        <fullName evidence="1">S-adenosylmethionine-diacylgycerolhomoserine-N-methlytransferase</fullName>
    </submittedName>
</protein>
<keyword evidence="1" id="KW-0808">Transferase</keyword>
<dbReference type="Proteomes" id="UP000199603">
    <property type="component" value="Unassembled WGS sequence"/>
</dbReference>
<sequence length="244" mass="27825">MRGFDALRSDLTVLRGLLRGMPREGDHAQRLAGFYGAQAAHYDAFRDRLLPGRAELIASLDLPPRARIIELGGGTGRNLEFFPRSRRADLQFEIVDLCEPLLAIARHRTLAWPQVRITHADATRYQPAQTVDIVLLSYALTMIPDWRAALDNAIAMLRPGGQLAVVDFHVSSADPPPWRARHGALARAFWPRWFRHDGVHLDPAHLEALRDRLPWHRLHEGRARLPWLPGLRVPYYRFIGRRGD</sequence>
<dbReference type="AlphaFoldDB" id="A0A1G6V1B7"/>
<evidence type="ECO:0000313" key="2">
    <source>
        <dbReference type="Proteomes" id="UP000199603"/>
    </source>
</evidence>
<dbReference type="GO" id="GO:0016740">
    <property type="term" value="F:transferase activity"/>
    <property type="evidence" value="ECO:0007669"/>
    <property type="project" value="UniProtKB-KW"/>
</dbReference>
<organism evidence="1 2">
    <name type="scientific">Aquimonas voraii</name>
    <dbReference type="NCBI Taxonomy" id="265719"/>
    <lineage>
        <taxon>Bacteria</taxon>
        <taxon>Pseudomonadati</taxon>
        <taxon>Pseudomonadota</taxon>
        <taxon>Gammaproteobacteria</taxon>
        <taxon>Lysobacterales</taxon>
        <taxon>Lysobacteraceae</taxon>
        <taxon>Aquimonas</taxon>
    </lineage>
</organism>
<name>A0A1G6V1B7_9GAMM</name>
<keyword evidence="2" id="KW-1185">Reference proteome</keyword>
<evidence type="ECO:0000313" key="1">
    <source>
        <dbReference type="EMBL" id="SDD47410.1"/>
    </source>
</evidence>